<dbReference type="Pfam" id="PF22200">
    <property type="entry name" value="ExsA_N"/>
    <property type="match status" value="1"/>
</dbReference>
<accession>A0ABR9WFH4</accession>
<feature type="domain" description="ExsA-like N-terminal regulatory" evidence="1">
    <location>
        <begin position="4"/>
        <end position="77"/>
    </location>
</feature>
<dbReference type="InterPro" id="IPR054015">
    <property type="entry name" value="ExsA-like_N"/>
</dbReference>
<evidence type="ECO:0000313" key="3">
    <source>
        <dbReference type="Proteomes" id="UP000634134"/>
    </source>
</evidence>
<dbReference type="Proteomes" id="UP000634134">
    <property type="component" value="Unassembled WGS sequence"/>
</dbReference>
<protein>
    <recommendedName>
        <fullName evidence="1">ExsA-like N-terminal regulatory domain-containing protein</fullName>
    </recommendedName>
</protein>
<proteinExistence type="predicted"/>
<sequence>MVGIILDQNTLHQYVAENNSCHQRVYKGSPVIDRSADAILKGFFDSLMPYIDNPQKLTKKISALKTQEAIELLLQKDDCFENILFDFQKPHKINLEAFMNINYKYNVSLATFAKLTGRCLSSFKRDFAKTCILSPEK</sequence>
<evidence type="ECO:0000259" key="1">
    <source>
        <dbReference type="Pfam" id="PF22200"/>
    </source>
</evidence>
<gene>
    <name evidence="2" type="ORF">IEE83_18535</name>
</gene>
<keyword evidence="3" id="KW-1185">Reference proteome</keyword>
<dbReference type="EMBL" id="JACYGY010000001">
    <property type="protein sequence ID" value="MBE9463884.1"/>
    <property type="molecule type" value="Genomic_DNA"/>
</dbReference>
<evidence type="ECO:0000313" key="2">
    <source>
        <dbReference type="EMBL" id="MBE9463884.1"/>
    </source>
</evidence>
<organism evidence="2 3">
    <name type="scientific">Dyadobacter subterraneus</name>
    <dbReference type="NCBI Taxonomy" id="2773304"/>
    <lineage>
        <taxon>Bacteria</taxon>
        <taxon>Pseudomonadati</taxon>
        <taxon>Bacteroidota</taxon>
        <taxon>Cytophagia</taxon>
        <taxon>Cytophagales</taxon>
        <taxon>Spirosomataceae</taxon>
        <taxon>Dyadobacter</taxon>
    </lineage>
</organism>
<comment type="caution">
    <text evidence="2">The sequence shown here is derived from an EMBL/GenBank/DDBJ whole genome shotgun (WGS) entry which is preliminary data.</text>
</comment>
<name>A0ABR9WFH4_9BACT</name>
<reference evidence="3" key="1">
    <citation type="submission" date="2023-07" db="EMBL/GenBank/DDBJ databases">
        <title>Dyadobacter sp. nov 'subterranea' isolated from contaminted grondwater.</title>
        <authorList>
            <person name="Szabo I."/>
            <person name="Al-Omari J."/>
            <person name="Szerdahelyi S.G."/>
            <person name="Rado J."/>
        </authorList>
    </citation>
    <scope>NUCLEOTIDE SEQUENCE [LARGE SCALE GENOMIC DNA]</scope>
    <source>
        <strain evidence="3">UP-52</strain>
    </source>
</reference>